<dbReference type="AlphaFoldDB" id="A0A9Q9MJR1"/>
<keyword evidence="1" id="KW-0472">Membrane</keyword>
<feature type="transmembrane region" description="Helical" evidence="1">
    <location>
        <begin position="12"/>
        <end position="33"/>
    </location>
</feature>
<dbReference type="RefSeq" id="WP_033367127.1">
    <property type="nucleotide sequence ID" value="NZ_CP073767.1"/>
</dbReference>
<protein>
    <submittedName>
        <fullName evidence="2">Uncharacterized protein</fullName>
    </submittedName>
</protein>
<proteinExistence type="predicted"/>
<name>A0A9Q9MJR1_9ACTN</name>
<evidence type="ECO:0000313" key="2">
    <source>
        <dbReference type="EMBL" id="UWZ57160.1"/>
    </source>
</evidence>
<dbReference type="KEGG" id="daur:Daura_13915"/>
<keyword evidence="3" id="KW-1185">Reference proteome</keyword>
<evidence type="ECO:0000256" key="1">
    <source>
        <dbReference type="SAM" id="Phobius"/>
    </source>
</evidence>
<dbReference type="OrthoDB" id="3295949at2"/>
<feature type="transmembrane region" description="Helical" evidence="1">
    <location>
        <begin position="53"/>
        <end position="73"/>
    </location>
</feature>
<dbReference type="EMBL" id="CP073767">
    <property type="protein sequence ID" value="UWZ57160.1"/>
    <property type="molecule type" value="Genomic_DNA"/>
</dbReference>
<keyword evidence="1" id="KW-0812">Transmembrane</keyword>
<evidence type="ECO:0000313" key="3">
    <source>
        <dbReference type="Proteomes" id="UP001058003"/>
    </source>
</evidence>
<sequence>MSAATRRACLGVLFYGWMYGMPFLCVVALMRRTSSPFTPTRAAAEAYGTVTDILFTVVMVGGVALPALGLALAKATGERGWARHFVGGLVAVPVLYAALCLAGSMAGTPLVGHVPQDQEPPRPVTVCAHECPGG</sequence>
<keyword evidence="1" id="KW-1133">Transmembrane helix</keyword>
<dbReference type="Proteomes" id="UP001058003">
    <property type="component" value="Chromosome"/>
</dbReference>
<organism evidence="2 3">
    <name type="scientific">Dactylosporangium aurantiacum</name>
    <dbReference type="NCBI Taxonomy" id="35754"/>
    <lineage>
        <taxon>Bacteria</taxon>
        <taxon>Bacillati</taxon>
        <taxon>Actinomycetota</taxon>
        <taxon>Actinomycetes</taxon>
        <taxon>Micromonosporales</taxon>
        <taxon>Micromonosporaceae</taxon>
        <taxon>Dactylosporangium</taxon>
    </lineage>
</organism>
<reference evidence="2" key="1">
    <citation type="submission" date="2021-04" db="EMBL/GenBank/DDBJ databases">
        <title>Dactylosporangium aurantiacum NRRL B-8018 full assembly.</title>
        <authorList>
            <person name="Hartkoorn R.C."/>
            <person name="Beaudoing E."/>
            <person name="Hot D."/>
        </authorList>
    </citation>
    <scope>NUCLEOTIDE SEQUENCE</scope>
    <source>
        <strain evidence="2">NRRL B-8018</strain>
    </source>
</reference>
<feature type="transmembrane region" description="Helical" evidence="1">
    <location>
        <begin position="85"/>
        <end position="106"/>
    </location>
</feature>
<gene>
    <name evidence="2" type="ORF">Daura_13915</name>
</gene>
<accession>A0A9Q9MJR1</accession>